<reference evidence="3 4" key="1">
    <citation type="submission" date="2017-10" db="EMBL/GenBank/DDBJ databases">
        <title>Integration of genomic and chemical information greatly accelerates assignment of the full stereostructure of myelolactone, a potent inhibitor of myeloma from a marine-derived Micromonospora.</title>
        <authorList>
            <person name="Kim M.C."/>
            <person name="Machado H."/>
            <person name="Jensen P.R."/>
            <person name="Fenical W."/>
        </authorList>
    </citation>
    <scope>NUCLEOTIDE SEQUENCE [LARGE SCALE GENOMIC DNA]</scope>
    <source>
        <strain evidence="3 4">CNY-010</strain>
    </source>
</reference>
<sequence>MTAAVGPQASADADACRGCSHGQGSHKRGKGGCREVDCACGKYEVDPRAQRAERERVLTAVAEVCERQAVKARGELAAMPVAADRVAEVAAHVDGHRVAEIERLAGELAEERREHQATALRLGQAYERVDELTAERNEARAELANLCREVIEREEQIARERGARMAELVQLRAEVELDRATAAGRRVQVPAADGEVVSRYAAYLCLACSARYGKPFTDHGCGPLVPVVVTIARADRPGSDTSKEKQPS</sequence>
<feature type="coiled-coil region" evidence="1">
    <location>
        <begin position="98"/>
        <end position="156"/>
    </location>
</feature>
<dbReference type="EMBL" id="CP024087">
    <property type="protein sequence ID" value="AYF29279.1"/>
    <property type="molecule type" value="Genomic_DNA"/>
</dbReference>
<evidence type="ECO:0000256" key="1">
    <source>
        <dbReference type="SAM" id="Coils"/>
    </source>
</evidence>
<name>A0A386WPD8_9ACTN</name>
<feature type="region of interest" description="Disordered" evidence="2">
    <location>
        <begin position="1"/>
        <end position="32"/>
    </location>
</feature>
<protein>
    <submittedName>
        <fullName evidence="3">Uncharacterized protein</fullName>
    </submittedName>
</protein>
<dbReference type="KEGG" id="mtua:CSH63_17770"/>
<dbReference type="RefSeq" id="WP_120571247.1">
    <property type="nucleotide sequence ID" value="NZ_CP024087.1"/>
</dbReference>
<dbReference type="Proteomes" id="UP000267804">
    <property type="component" value="Chromosome"/>
</dbReference>
<dbReference type="AlphaFoldDB" id="A0A386WPD8"/>
<proteinExistence type="predicted"/>
<evidence type="ECO:0000313" key="3">
    <source>
        <dbReference type="EMBL" id="AYF29279.1"/>
    </source>
</evidence>
<accession>A0A386WPD8</accession>
<organism evidence="3 4">
    <name type="scientific">Micromonospora tulbaghiae</name>
    <dbReference type="NCBI Taxonomy" id="479978"/>
    <lineage>
        <taxon>Bacteria</taxon>
        <taxon>Bacillati</taxon>
        <taxon>Actinomycetota</taxon>
        <taxon>Actinomycetes</taxon>
        <taxon>Micromonosporales</taxon>
        <taxon>Micromonosporaceae</taxon>
        <taxon>Micromonospora</taxon>
    </lineage>
</organism>
<evidence type="ECO:0000313" key="4">
    <source>
        <dbReference type="Proteomes" id="UP000267804"/>
    </source>
</evidence>
<gene>
    <name evidence="3" type="ORF">CSH63_17770</name>
</gene>
<keyword evidence="1" id="KW-0175">Coiled coil</keyword>
<evidence type="ECO:0000256" key="2">
    <source>
        <dbReference type="SAM" id="MobiDB-lite"/>
    </source>
</evidence>